<proteinExistence type="predicted"/>
<dbReference type="AlphaFoldDB" id="A0A2Z4JAE9"/>
<protein>
    <submittedName>
        <fullName evidence="1">Uncharacterized protein</fullName>
    </submittedName>
</protein>
<sequence length="110" mass="11864">MTEVELVATALATGAAARFPDTSQGVVHDLHTALSQAVRRGLTRGGHGVRGSYGVRVLTAYETDPDVWRTRLLQVLASGMEMDDEILRAARAVLRADRRAEHIPVDEAGS</sequence>
<gene>
    <name evidence="1" type="ORF">DN051_37700</name>
</gene>
<organism evidence="1 2">
    <name type="scientific">Streptomyces cadmiisoli</name>
    <dbReference type="NCBI Taxonomy" id="2184053"/>
    <lineage>
        <taxon>Bacteria</taxon>
        <taxon>Bacillati</taxon>
        <taxon>Actinomycetota</taxon>
        <taxon>Actinomycetes</taxon>
        <taxon>Kitasatosporales</taxon>
        <taxon>Streptomycetaceae</taxon>
        <taxon>Streptomyces</taxon>
        <taxon>Streptomyces aurantiacus group</taxon>
    </lineage>
</organism>
<name>A0A2Z4JAE9_9ACTN</name>
<evidence type="ECO:0000313" key="2">
    <source>
        <dbReference type="Proteomes" id="UP000249616"/>
    </source>
</evidence>
<dbReference type="EMBL" id="CP030073">
    <property type="protein sequence ID" value="AWW41678.1"/>
    <property type="molecule type" value="Genomic_DNA"/>
</dbReference>
<accession>A0A2Z4JAE9</accession>
<dbReference type="RefSeq" id="WP_112441300.1">
    <property type="nucleotide sequence ID" value="NZ_CP030073.1"/>
</dbReference>
<evidence type="ECO:0000313" key="1">
    <source>
        <dbReference type="EMBL" id="AWW41678.1"/>
    </source>
</evidence>
<reference evidence="1 2" key="1">
    <citation type="journal article" date="2019" name="Int. J. Syst. Evol. Microbiol.">
        <title>Streptomyces cadmiisoli sp. nov., a novel actinomycete isolated from cadmium-contaminated soil.</title>
        <authorList>
            <person name="Li K."/>
            <person name="Tang X."/>
            <person name="Zhao J."/>
            <person name="Guo Y."/>
            <person name="Tang Y."/>
            <person name="Gao J."/>
        </authorList>
    </citation>
    <scope>NUCLEOTIDE SEQUENCE [LARGE SCALE GENOMIC DNA]</scope>
    <source>
        <strain evidence="1 2">ZFG47</strain>
    </source>
</reference>
<dbReference type="Proteomes" id="UP000249616">
    <property type="component" value="Chromosome"/>
</dbReference>
<keyword evidence="2" id="KW-1185">Reference proteome</keyword>
<dbReference type="KEGG" id="scad:DN051_37700"/>